<keyword evidence="5" id="KW-1185">Reference proteome</keyword>
<feature type="region of interest" description="Disordered" evidence="2">
    <location>
        <begin position="194"/>
        <end position="224"/>
    </location>
</feature>
<feature type="compositionally biased region" description="Basic and acidic residues" evidence="2">
    <location>
        <begin position="476"/>
        <end position="495"/>
    </location>
</feature>
<sequence>MQNSDHTSTFKKKIEKQQKKTQLLEQQIQQLEDEIQKKDEMIKKTSDSIMKKMKDFILRRPKNLDLEAKRKKIKTEKALLQKDVKIAQAEEKKYRYNKVKKLKKQQKIADEIKSENFTLEDLKNSKTLEKIQTEMNDITKKVQDAGGQSKISKDYKNKAKEIQNLDSKRAELEKLDTELKKLLGPVKRQAPLGASQFSQLDMNNAQNSQLNAGKAQEEQFDNQSKISSLQISQFDMSKAQSFQLSADNLQKSQRSAVQKQNSAPSAIAQGQEMEIQNLSQEAIQKEAIQQKFDTLDKEIQELAKIKELYELSQREKQLKTVQTAIEKYIKLEEEKATLKARYKQSKPQQQEQQIQEESQIQQEQQSRRTSELSQKSRVSQNRKSTLVEISDEEAEQLLKKRNPKSQQKKQLQRAKSEIQPQSKIQQLQKEDQSQVLPQRSLSQSATQQQKEQLQQEQQQQEKQLQQSLSQPLSEIQQEKQLRESKSEIQQEKQEEQLQQEQPQLKRGTTMDDYARKVIETIGPSRYSPSFEKFCTRENMDYIIKVLKKDGKFNSLSDAEKNESIINVGVTLAAQAAINSNGLKGNAADLSRDDQIALLEYMRGKGICTQILSSPEQLERAVKYDPYEVLDKKDRDRPNFLSKAILKTDAKERINEDTSGKKFAAYIAGYIALGPLGLLIAIIFAKYYLSKAKRREGKDIRALLDAKQNYRPAPEGNSTQKNSQALQQDVNNIKSENTVLGQKTKDQVQNELHELLQNKQFTSSELLKQAMQAIKIAEKIQKYDTENPNSFEARKLAKPLEELIAELVQKGRERLKRGTDDDGALRLTESEIAQDKISQKKLDEIEAQVNNLVQKKEIPSQIRNEESDFLNKSSNSIIVNQSRLSERFSLDLNEISAIQKGEGEILAKDTNSRNNSIIKILEGMNLPNAVNRSQSVDISKTSSHGSNDKFRHHS</sequence>
<feature type="transmembrane region" description="Helical" evidence="3">
    <location>
        <begin position="662"/>
        <end position="688"/>
    </location>
</feature>
<keyword evidence="1" id="KW-0175">Coiled coil</keyword>
<reference evidence="4 5" key="1">
    <citation type="journal article" date="2018" name="Genome Biol. Evol.">
        <title>The Genome Sequence of "Candidatus Fokinia solitaria": Insights on Reductive Evolution in Rickettsiales.</title>
        <authorList>
            <person name="Floriano A.M."/>
            <person name="Castelli M."/>
            <person name="Krenek S."/>
            <person name="Berendonk T.U."/>
            <person name="Bazzocchi C."/>
            <person name="Petroni G."/>
            <person name="Sassera D."/>
        </authorList>
    </citation>
    <scope>NUCLEOTIDE SEQUENCE [LARGE SCALE GENOMIC DNA]</scope>
    <source>
        <strain evidence="4">Rio ETE_ALG 3VII</strain>
    </source>
</reference>
<feature type="compositionally biased region" description="Polar residues" evidence="2">
    <location>
        <begin position="371"/>
        <end position="384"/>
    </location>
</feature>
<evidence type="ECO:0000313" key="5">
    <source>
        <dbReference type="Proteomes" id="UP000244519"/>
    </source>
</evidence>
<dbReference type="PANTHER" id="PTHR22836">
    <property type="entry name" value="WD40 REPEAT PROTEIN"/>
    <property type="match status" value="1"/>
</dbReference>
<dbReference type="InterPro" id="IPR045245">
    <property type="entry name" value="Pfs2-like"/>
</dbReference>
<feature type="region of interest" description="Disordered" evidence="2">
    <location>
        <begin position="340"/>
        <end position="511"/>
    </location>
</feature>
<feature type="compositionally biased region" description="Polar residues" evidence="2">
    <location>
        <begin position="418"/>
        <end position="440"/>
    </location>
</feature>
<evidence type="ECO:0000256" key="3">
    <source>
        <dbReference type="SAM" id="Phobius"/>
    </source>
</evidence>
<evidence type="ECO:0000256" key="1">
    <source>
        <dbReference type="SAM" id="Coils"/>
    </source>
</evidence>
<dbReference type="RefSeq" id="WP_108673405.1">
    <property type="nucleotide sequence ID" value="NZ_CP025989.1"/>
</dbReference>
<feature type="compositionally biased region" description="Basic residues" evidence="2">
    <location>
        <begin position="399"/>
        <end position="412"/>
    </location>
</feature>
<proteinExistence type="predicted"/>
<dbReference type="KEGG" id="fso:Fsol_00609"/>
<protein>
    <recommendedName>
        <fullName evidence="6">Transmembrane protein</fullName>
    </recommendedName>
</protein>
<evidence type="ECO:0008006" key="6">
    <source>
        <dbReference type="Google" id="ProtNLM"/>
    </source>
</evidence>
<dbReference type="PANTHER" id="PTHR22836:SF0">
    <property type="entry name" value="PRE-MRNA 3' END PROCESSING PROTEIN WDR33"/>
    <property type="match status" value="1"/>
</dbReference>
<keyword evidence="3" id="KW-0812">Transmembrane</keyword>
<feature type="coiled-coil region" evidence="1">
    <location>
        <begin position="128"/>
        <end position="182"/>
    </location>
</feature>
<feature type="compositionally biased region" description="Low complexity" evidence="2">
    <location>
        <begin position="348"/>
        <end position="364"/>
    </location>
</feature>
<dbReference type="GO" id="GO:0031124">
    <property type="term" value="P:mRNA 3'-end processing"/>
    <property type="evidence" value="ECO:0007669"/>
    <property type="project" value="InterPro"/>
</dbReference>
<feature type="compositionally biased region" description="Polar residues" evidence="2">
    <location>
        <begin position="195"/>
        <end position="211"/>
    </location>
</feature>
<dbReference type="Proteomes" id="UP000244519">
    <property type="component" value="Chromosome"/>
</dbReference>
<dbReference type="EMBL" id="CP025989">
    <property type="protein sequence ID" value="AWD33391.1"/>
    <property type="molecule type" value="Genomic_DNA"/>
</dbReference>
<organism evidence="4 5">
    <name type="scientific">Candidatus Fokinia solitaria</name>
    <dbReference type="NCBI Taxonomy" id="1802984"/>
    <lineage>
        <taxon>Bacteria</taxon>
        <taxon>Pseudomonadati</taxon>
        <taxon>Pseudomonadota</taxon>
        <taxon>Alphaproteobacteria</taxon>
        <taxon>Rickettsiales</taxon>
        <taxon>Candidatus Midichloriaceae</taxon>
        <taxon>Candidatus Fokinia</taxon>
    </lineage>
</organism>
<feature type="compositionally biased region" description="Low complexity" evidence="2">
    <location>
        <begin position="441"/>
        <end position="475"/>
    </location>
</feature>
<dbReference type="AlphaFoldDB" id="A0A2U8BSS2"/>
<feature type="compositionally biased region" description="Polar residues" evidence="2">
    <location>
        <begin position="931"/>
        <end position="944"/>
    </location>
</feature>
<feature type="region of interest" description="Disordered" evidence="2">
    <location>
        <begin position="1"/>
        <end position="21"/>
    </location>
</feature>
<gene>
    <name evidence="4" type="ORF">Fsol_00609</name>
</gene>
<evidence type="ECO:0000313" key="4">
    <source>
        <dbReference type="EMBL" id="AWD33391.1"/>
    </source>
</evidence>
<feature type="region of interest" description="Disordered" evidence="2">
    <location>
        <begin position="931"/>
        <end position="953"/>
    </location>
</feature>
<accession>A0A2U8BSS2</accession>
<evidence type="ECO:0000256" key="2">
    <source>
        <dbReference type="SAM" id="MobiDB-lite"/>
    </source>
</evidence>
<keyword evidence="3" id="KW-0472">Membrane</keyword>
<keyword evidence="3" id="KW-1133">Transmembrane helix</keyword>
<name>A0A2U8BSS2_9RICK</name>